<keyword evidence="4" id="KW-1185">Reference proteome</keyword>
<dbReference type="Gene3D" id="2.70.70.10">
    <property type="entry name" value="Glucose Permease (Domain IIA)"/>
    <property type="match status" value="1"/>
</dbReference>
<feature type="chain" id="PRO_5045573622" evidence="1">
    <location>
        <begin position="34"/>
        <end position="429"/>
    </location>
</feature>
<dbReference type="RefSeq" id="WP_253755483.1">
    <property type="nucleotide sequence ID" value="NZ_JAMZDZ010000001.1"/>
</dbReference>
<dbReference type="Pfam" id="PF01551">
    <property type="entry name" value="Peptidase_M23"/>
    <property type="match status" value="1"/>
</dbReference>
<dbReference type="Pfam" id="PF13517">
    <property type="entry name" value="FG-GAP_3"/>
    <property type="match status" value="2"/>
</dbReference>
<feature type="domain" description="M23ase beta-sheet core" evidence="2">
    <location>
        <begin position="60"/>
        <end position="150"/>
    </location>
</feature>
<name>A0ABV8LL57_9ACTN</name>
<organism evidence="3 4">
    <name type="scientific">Hamadaea flava</name>
    <dbReference type="NCBI Taxonomy" id="1742688"/>
    <lineage>
        <taxon>Bacteria</taxon>
        <taxon>Bacillati</taxon>
        <taxon>Actinomycetota</taxon>
        <taxon>Actinomycetes</taxon>
        <taxon>Micromonosporales</taxon>
        <taxon>Micromonosporaceae</taxon>
        <taxon>Hamadaea</taxon>
    </lineage>
</organism>
<evidence type="ECO:0000259" key="2">
    <source>
        <dbReference type="Pfam" id="PF01551"/>
    </source>
</evidence>
<gene>
    <name evidence="3" type="ORF">ACFOZ4_14000</name>
</gene>
<dbReference type="InterPro" id="IPR011055">
    <property type="entry name" value="Dup_hybrid_motif"/>
</dbReference>
<reference evidence="4" key="1">
    <citation type="journal article" date="2019" name="Int. J. Syst. Evol. Microbiol.">
        <title>The Global Catalogue of Microorganisms (GCM) 10K type strain sequencing project: providing services to taxonomists for standard genome sequencing and annotation.</title>
        <authorList>
            <consortium name="The Broad Institute Genomics Platform"/>
            <consortium name="The Broad Institute Genome Sequencing Center for Infectious Disease"/>
            <person name="Wu L."/>
            <person name="Ma J."/>
        </authorList>
    </citation>
    <scope>NUCLEOTIDE SEQUENCE [LARGE SCALE GENOMIC DNA]</scope>
    <source>
        <strain evidence="4">CGMCC 4.7289</strain>
    </source>
</reference>
<accession>A0ABV8LL57</accession>
<dbReference type="InterPro" id="IPR013517">
    <property type="entry name" value="FG-GAP"/>
</dbReference>
<dbReference type="PANTHER" id="PTHR21666">
    <property type="entry name" value="PEPTIDASE-RELATED"/>
    <property type="match status" value="1"/>
</dbReference>
<evidence type="ECO:0000313" key="3">
    <source>
        <dbReference type="EMBL" id="MFC4131716.1"/>
    </source>
</evidence>
<dbReference type="InterPro" id="IPR016047">
    <property type="entry name" value="M23ase_b-sheet_dom"/>
</dbReference>
<evidence type="ECO:0000313" key="4">
    <source>
        <dbReference type="Proteomes" id="UP001595816"/>
    </source>
</evidence>
<keyword evidence="1" id="KW-0732">Signal</keyword>
<sequence length="429" mass="44142">MRTRKPVTVARSAIGAALMLGAFVLVPAQPAAAQVGAMIQPVSGRVTGVLSNRCGSTDSDHYGIDIAGNGGTAIGAAYAGTVTFAGYTSGGGNSVYLSHASGYVTKYLHMVQAPSVSVGQPVGRGQTLGFVGSTGNSTGPHLHFEVWRNGGLYSAIAGAYTCSGSVTKGAAINIDFAGLPVPVQVEDDHVSDFSGDGAADVLGVDASGVFWYYPHNGAGLSSPVRIGQGWGGFKHVMAADWSGDGAADVLGVDSGGYLRYYANNAQQLSPGVQIGQGWGGFKHVIAADFSADTKADVMAVDANGYLWYYPHSGTGFGTPVQVGQGWATFKHVSGADWNHDGRADIIGVDSGGYLWVYPYTASGFGTPVQIGHGWGAFKEVFAADWSGDGSADVLGVDDSGDLWYYPHNGSGLSTPVQIGNGWGAFTFVL</sequence>
<dbReference type="CDD" id="cd12797">
    <property type="entry name" value="M23_peptidase"/>
    <property type="match status" value="1"/>
</dbReference>
<dbReference type="InterPro" id="IPR050570">
    <property type="entry name" value="Cell_wall_metabolism_enzyme"/>
</dbReference>
<dbReference type="Proteomes" id="UP001595816">
    <property type="component" value="Unassembled WGS sequence"/>
</dbReference>
<evidence type="ECO:0000256" key="1">
    <source>
        <dbReference type="SAM" id="SignalP"/>
    </source>
</evidence>
<dbReference type="PANTHER" id="PTHR21666:SF270">
    <property type="entry name" value="MUREIN HYDROLASE ACTIVATOR ENVC"/>
    <property type="match status" value="1"/>
</dbReference>
<comment type="caution">
    <text evidence="3">The sequence shown here is derived from an EMBL/GenBank/DDBJ whole genome shotgun (WGS) entry which is preliminary data.</text>
</comment>
<proteinExistence type="predicted"/>
<feature type="signal peptide" evidence="1">
    <location>
        <begin position="1"/>
        <end position="33"/>
    </location>
</feature>
<dbReference type="SUPFAM" id="SSF89372">
    <property type="entry name" value="Fucose-specific lectin"/>
    <property type="match status" value="1"/>
</dbReference>
<dbReference type="SUPFAM" id="SSF51261">
    <property type="entry name" value="Duplicated hybrid motif"/>
    <property type="match status" value="1"/>
</dbReference>
<protein>
    <submittedName>
        <fullName evidence="3">Peptidoglycan DD-metalloendopeptidase family protein</fullName>
    </submittedName>
</protein>
<dbReference type="EMBL" id="JBHSAY010000006">
    <property type="protein sequence ID" value="MFC4131716.1"/>
    <property type="molecule type" value="Genomic_DNA"/>
</dbReference>